<dbReference type="GO" id="GO:0008616">
    <property type="term" value="P:tRNA queuosine(34) biosynthetic process"/>
    <property type="evidence" value="ECO:0007669"/>
    <property type="project" value="UniProtKB-UniRule"/>
</dbReference>
<dbReference type="GO" id="GO:0046872">
    <property type="term" value="F:metal ion binding"/>
    <property type="evidence" value="ECO:0007669"/>
    <property type="project" value="UniProtKB-KW"/>
</dbReference>
<evidence type="ECO:0000256" key="4">
    <source>
        <dbReference type="ARBA" id="ARBA00022785"/>
    </source>
</evidence>
<feature type="active site" description="Proton acceptor" evidence="7">
    <location>
        <position position="134"/>
    </location>
</feature>
<evidence type="ECO:0000256" key="3">
    <source>
        <dbReference type="ARBA" id="ARBA00022694"/>
    </source>
</evidence>
<dbReference type="eggNOG" id="COG0343">
    <property type="taxonomic scope" value="Bacteria"/>
</dbReference>
<dbReference type="InterPro" id="IPR050076">
    <property type="entry name" value="ArchSynthase1/Queuine_TRR"/>
</dbReference>
<comment type="catalytic activity">
    <reaction evidence="6 7">
        <text>7-aminomethyl-7-carbaguanine + guanosine(34) in tRNA = 7-aminomethyl-7-carbaguanosine(34) in tRNA + guanine</text>
        <dbReference type="Rhea" id="RHEA:24104"/>
        <dbReference type="Rhea" id="RHEA-COMP:10341"/>
        <dbReference type="Rhea" id="RHEA-COMP:10342"/>
        <dbReference type="ChEBI" id="CHEBI:16235"/>
        <dbReference type="ChEBI" id="CHEBI:58703"/>
        <dbReference type="ChEBI" id="CHEBI:74269"/>
        <dbReference type="ChEBI" id="CHEBI:82833"/>
        <dbReference type="EC" id="2.4.2.29"/>
    </reaction>
</comment>
<dbReference type="SUPFAM" id="SSF51713">
    <property type="entry name" value="tRNA-guanine transglycosylase"/>
    <property type="match status" value="1"/>
</dbReference>
<dbReference type="Gene3D" id="3.20.20.105">
    <property type="entry name" value="Queuine tRNA-ribosyltransferase-like"/>
    <property type="match status" value="1"/>
</dbReference>
<feature type="active site" description="Nucleophile" evidence="7">
    <location>
        <position position="316"/>
    </location>
</feature>
<comment type="function">
    <text evidence="7">Catalyzes the base-exchange of a guanine (G) residue with the queuine precursor 7-aminomethyl-7-deazaguanine (PreQ1) at position 34 (anticodon wobble position) in tRNAs with GU(N) anticodons (tRNA-Asp, -Asn, -His and -Tyr). Catalysis occurs through a double-displacement mechanism. The nucleophile active site attacks the C1' of nucleotide 34 to detach the guanine base from the RNA, forming a covalent enzyme-RNA intermediate. The proton acceptor active site deprotonates the incoming PreQ1, allowing a nucleophilic attack on the C1' of the ribose to form the product. After dissociation, two additional enzymatic reactions on the tRNA convert PreQ1 to queuine (Q), resulting in the hypermodified nucleoside queuosine (7-(((4,5-cis-dihydroxy-2-cyclopenten-1-yl)amino)methyl)-7-deazaguanosine).</text>
</comment>
<dbReference type="EC" id="2.4.2.29" evidence="7"/>
<feature type="binding site" evidence="7">
    <location>
        <position position="239"/>
    </location>
    <ligand>
        <name>substrate</name>
    </ligand>
</feature>
<dbReference type="FunFam" id="3.20.20.105:FF:000001">
    <property type="entry name" value="Queuine tRNA-ribosyltransferase"/>
    <property type="match status" value="1"/>
</dbReference>
<evidence type="ECO:0000256" key="5">
    <source>
        <dbReference type="ARBA" id="ARBA00022833"/>
    </source>
</evidence>
<dbReference type="NCBIfam" id="TIGR00430">
    <property type="entry name" value="Q_tRNA_tgt"/>
    <property type="match status" value="1"/>
</dbReference>
<sequence length="421" mass="48600">MNYTKLVFANLLYTRFPFGATEKLWLTSEQNQAIIFLFDSMLEVFMYKLIKQEGDARRGEFHTVHGTVQTPAFMNVGTSAAIKGGISSYDLVDLKCQVELCNTYHLHVRPGDKVIRELGGLHKFMGWNRPILTDSGGFQVFSLSSLRTIQEEGVLFASHVDGKRIFMGPEDSMRIQSNLGSTIAMAFDECVENPSTHEYSQHSCERTTRWLYRCKAEMERLNAQPDTINPHQMLFGINQGCTYEDLRVWHMKEIRKLDLDGYAIGGLAVGEPKEEMYRIISAVTPHMPQDKPRYLMGVGKPTNIIEAVYRGVDLFDCVMPSRNARHGHVNTWEGVRNLMNNKYERDDSPIDPDCDCPTCRRHSRAYIRHLFKSKEMLANRLAVMHNLYFYNTLLERIREALDEGRFEEFRARYVPVLDERI</sequence>
<feature type="binding site" evidence="7">
    <location>
        <position position="266"/>
    </location>
    <ligand>
        <name>substrate</name>
    </ligand>
</feature>
<dbReference type="AlphaFoldDB" id="C0EF14"/>
<keyword evidence="7" id="KW-0479">Metal-binding</keyword>
<organism evidence="9 10">
    <name type="scientific">[Clostridium] methylpentosum DSM 5476</name>
    <dbReference type="NCBI Taxonomy" id="537013"/>
    <lineage>
        <taxon>Bacteria</taxon>
        <taxon>Bacillati</taxon>
        <taxon>Bacillota</taxon>
        <taxon>Clostridia</taxon>
        <taxon>Eubacteriales</taxon>
        <taxon>Oscillospiraceae</taxon>
        <taxon>Oscillospiraceae incertae sedis</taxon>
    </lineage>
</organism>
<reference evidence="9 10" key="1">
    <citation type="submission" date="2009-01" db="EMBL/GenBank/DDBJ databases">
        <authorList>
            <person name="Fulton L."/>
            <person name="Clifton S."/>
            <person name="Fulton B."/>
            <person name="Xu J."/>
            <person name="Minx P."/>
            <person name="Pepin K.H."/>
            <person name="Johnson M."/>
            <person name="Bhonagiri V."/>
            <person name="Nash W.E."/>
            <person name="Mardis E.R."/>
            <person name="Wilson R.K."/>
        </authorList>
    </citation>
    <scope>NUCLEOTIDE SEQUENCE [LARGE SCALE GENOMIC DNA]</scope>
    <source>
        <strain evidence="9 10">DSM 5476</strain>
    </source>
</reference>
<feature type="region of interest" description="RNA binding" evidence="7">
    <location>
        <begin position="297"/>
        <end position="303"/>
    </location>
</feature>
<comment type="caution">
    <text evidence="7">Lacks conserved residue(s) required for the propagation of feature annotation.</text>
</comment>
<comment type="pathway">
    <text evidence="7">tRNA modification; tRNA-queuosine biosynthesis.</text>
</comment>
<dbReference type="HAMAP" id="MF_00168">
    <property type="entry name" value="Q_tRNA_Tgt"/>
    <property type="match status" value="1"/>
</dbReference>
<dbReference type="InterPro" id="IPR036511">
    <property type="entry name" value="TGT-like_sf"/>
</dbReference>
<name>C0EF14_9FIRM</name>
<dbReference type="InterPro" id="IPR002616">
    <property type="entry name" value="tRNA_ribo_trans-like"/>
</dbReference>
<feature type="binding site" evidence="7">
    <location>
        <position position="359"/>
    </location>
    <ligand>
        <name>Zn(2+)</name>
        <dbReference type="ChEBI" id="CHEBI:29105"/>
    </ligand>
</feature>
<dbReference type="Pfam" id="PF01702">
    <property type="entry name" value="TGT"/>
    <property type="match status" value="1"/>
</dbReference>
<dbReference type="PANTHER" id="PTHR46499:SF1">
    <property type="entry name" value="QUEUINE TRNA-RIBOSYLTRANSFERASE"/>
    <property type="match status" value="1"/>
</dbReference>
<dbReference type="HOGENOM" id="CLU_022060_0_1_9"/>
<feature type="binding site" evidence="7">
    <location>
        <begin position="134"/>
        <end position="138"/>
    </location>
    <ligand>
        <name>substrate</name>
    </ligand>
</feature>
<keyword evidence="2 7" id="KW-0808">Transferase</keyword>
<dbReference type="EMBL" id="ACEC01000082">
    <property type="protein sequence ID" value="EEG29916.1"/>
    <property type="molecule type" value="Genomic_DNA"/>
</dbReference>
<keyword evidence="10" id="KW-1185">Reference proteome</keyword>
<reference evidence="9 10" key="2">
    <citation type="submission" date="2009-02" db="EMBL/GenBank/DDBJ databases">
        <title>Draft genome sequence of Clostridium methylpentosum (DSM 5476).</title>
        <authorList>
            <person name="Sudarsanam P."/>
            <person name="Ley R."/>
            <person name="Guruge J."/>
            <person name="Turnbaugh P.J."/>
            <person name="Mahowald M."/>
            <person name="Liep D."/>
            <person name="Gordon J."/>
        </authorList>
    </citation>
    <scope>NUCLEOTIDE SEQUENCE [LARGE SCALE GENOMIC DNA]</scope>
    <source>
        <strain evidence="9 10">DSM 5476</strain>
    </source>
</reference>
<dbReference type="Proteomes" id="UP000003340">
    <property type="component" value="Unassembled WGS sequence"/>
</dbReference>
<comment type="caution">
    <text evidence="9">The sequence shown here is derived from an EMBL/GenBank/DDBJ whole genome shotgun (WGS) entry which is preliminary data.</text>
</comment>
<proteinExistence type="inferred from homology"/>
<dbReference type="UniPathway" id="UPA00392"/>
<dbReference type="STRING" id="537013.CLOSTMETH_02453"/>
<feature type="binding site" evidence="7">
    <location>
        <position position="188"/>
    </location>
    <ligand>
        <name>substrate</name>
    </ligand>
</feature>
<feature type="binding site" evidence="7">
    <location>
        <position position="354"/>
    </location>
    <ligand>
        <name>Zn(2+)</name>
        <dbReference type="ChEBI" id="CHEBI:29105"/>
    </ligand>
</feature>
<dbReference type="GO" id="GO:0005829">
    <property type="term" value="C:cytosol"/>
    <property type="evidence" value="ECO:0007669"/>
    <property type="project" value="TreeGrafter"/>
</dbReference>
<dbReference type="PANTHER" id="PTHR46499">
    <property type="entry name" value="QUEUINE TRNA-RIBOSYLTRANSFERASE"/>
    <property type="match status" value="1"/>
</dbReference>
<keyword evidence="3 7" id="KW-0819">tRNA processing</keyword>
<keyword evidence="4 7" id="KW-0671">Queuosine biosynthesis</keyword>
<evidence type="ECO:0000313" key="10">
    <source>
        <dbReference type="Proteomes" id="UP000003340"/>
    </source>
</evidence>
<feature type="binding site" evidence="7">
    <location>
        <position position="356"/>
    </location>
    <ligand>
        <name>Zn(2+)</name>
        <dbReference type="ChEBI" id="CHEBI:29105"/>
    </ligand>
</feature>
<evidence type="ECO:0000259" key="8">
    <source>
        <dbReference type="Pfam" id="PF01702"/>
    </source>
</evidence>
<gene>
    <name evidence="7 9" type="primary">tgt</name>
    <name evidence="9" type="ORF">CLOSTMETH_02453</name>
</gene>
<evidence type="ECO:0000256" key="6">
    <source>
        <dbReference type="ARBA" id="ARBA00050112"/>
    </source>
</evidence>
<accession>C0EF14</accession>
<dbReference type="InterPro" id="IPR004803">
    <property type="entry name" value="TGT"/>
</dbReference>
<evidence type="ECO:0000256" key="7">
    <source>
        <dbReference type="HAMAP-Rule" id="MF_00168"/>
    </source>
</evidence>
<keyword evidence="1 7" id="KW-0328">Glycosyltransferase</keyword>
<comment type="cofactor">
    <cofactor evidence="7">
        <name>Zn(2+)</name>
        <dbReference type="ChEBI" id="CHEBI:29105"/>
    </cofactor>
    <text evidence="7">Binds 1 zinc ion per subunit.</text>
</comment>
<dbReference type="GO" id="GO:0008479">
    <property type="term" value="F:tRNA-guanosine(34) queuine transglycosylase activity"/>
    <property type="evidence" value="ECO:0007669"/>
    <property type="project" value="UniProtKB-UniRule"/>
</dbReference>
<evidence type="ECO:0000256" key="2">
    <source>
        <dbReference type="ARBA" id="ARBA00022679"/>
    </source>
</evidence>
<comment type="similarity">
    <text evidence="7">Belongs to the queuine tRNA-ribosyltransferase family.</text>
</comment>
<keyword evidence="5 7" id="KW-0862">Zinc</keyword>
<evidence type="ECO:0000313" key="9">
    <source>
        <dbReference type="EMBL" id="EEG29916.1"/>
    </source>
</evidence>
<protein>
    <recommendedName>
        <fullName evidence="7">Queuine tRNA-ribosyltransferase</fullName>
        <ecNumber evidence="7">2.4.2.29</ecNumber>
    </recommendedName>
    <alternativeName>
        <fullName evidence="7">Guanine insertion enzyme</fullName>
    </alternativeName>
    <alternativeName>
        <fullName evidence="7">tRNA-guanine transglycosylase</fullName>
    </alternativeName>
</protein>
<comment type="subunit">
    <text evidence="7">Homodimer. Within each dimer, one monomer is responsible for RNA recognition and catalysis, while the other monomer binds to the replacement base PreQ1.</text>
</comment>
<feature type="binding site" evidence="7">
    <location>
        <position position="385"/>
    </location>
    <ligand>
        <name>Zn(2+)</name>
        <dbReference type="ChEBI" id="CHEBI:29105"/>
    </ligand>
</feature>
<dbReference type="NCBIfam" id="TIGR00449">
    <property type="entry name" value="tgt_general"/>
    <property type="match status" value="1"/>
</dbReference>
<feature type="domain" description="tRNA-guanine(15) transglycosylase-like" evidence="8">
    <location>
        <begin position="56"/>
        <end position="413"/>
    </location>
</feature>
<evidence type="ECO:0000256" key="1">
    <source>
        <dbReference type="ARBA" id="ARBA00022676"/>
    </source>
</evidence>